<feature type="transmembrane region" description="Helical" evidence="9">
    <location>
        <begin position="53"/>
        <end position="73"/>
    </location>
</feature>
<dbReference type="PANTHER" id="PTHR11562:SF17">
    <property type="entry name" value="RE54080P-RELATED"/>
    <property type="match status" value="1"/>
</dbReference>
<evidence type="ECO:0000313" key="13">
    <source>
        <dbReference type="Proteomes" id="UP000294562"/>
    </source>
</evidence>
<evidence type="ECO:0000256" key="6">
    <source>
        <dbReference type="ARBA" id="ARBA00022989"/>
    </source>
</evidence>
<dbReference type="RefSeq" id="WP_133342426.1">
    <property type="nucleotide sequence ID" value="NZ_SMZO01000014.1"/>
</dbReference>
<gene>
    <name evidence="12" type="ORF">E2L05_08145</name>
</gene>
<keyword evidence="13" id="KW-1185">Reference proteome</keyword>
<feature type="transmembrane region" description="Helical" evidence="9">
    <location>
        <begin position="125"/>
        <end position="149"/>
    </location>
</feature>
<evidence type="ECO:0000256" key="4">
    <source>
        <dbReference type="ARBA" id="ARBA00022692"/>
    </source>
</evidence>
<keyword evidence="5" id="KW-0862">Zinc</keyword>
<dbReference type="InterPro" id="IPR027469">
    <property type="entry name" value="Cation_efflux_TMD_sf"/>
</dbReference>
<proteinExistence type="inferred from homology"/>
<keyword evidence="4 9" id="KW-0812">Transmembrane</keyword>
<evidence type="ECO:0000256" key="8">
    <source>
        <dbReference type="ARBA" id="ARBA00023136"/>
    </source>
</evidence>
<evidence type="ECO:0000259" key="10">
    <source>
        <dbReference type="Pfam" id="PF01545"/>
    </source>
</evidence>
<feature type="transmembrane region" description="Helical" evidence="9">
    <location>
        <begin position="27"/>
        <end position="47"/>
    </location>
</feature>
<dbReference type="Pfam" id="PF16916">
    <property type="entry name" value="ZT_dimer"/>
    <property type="match status" value="1"/>
</dbReference>
<dbReference type="InterPro" id="IPR027470">
    <property type="entry name" value="Cation_efflux_CTD"/>
</dbReference>
<evidence type="ECO:0000256" key="5">
    <source>
        <dbReference type="ARBA" id="ARBA00022906"/>
    </source>
</evidence>
<sequence length="312" mass="33845">MSRRHRHHHHSHKHHVHLLDNGGDRRVAWAVAANVLLTVGQIFGGILSGSIALIADAIHNLSDAMTLVIALVARRIARRPSDASMTFGYARAETVAALVNYTTLVLISVYLAYEAVWRLIDPTDVTGWIVIAVASLALTVDVVTAILTYSMAKDSLNIRAAFLHNLADAGTSVAVILGGVLVMLFDWRLVDPLLTLGISVYIMWHALTDIGPVIRILMLGAPPGIDPHKVARAVQSVDGVVGVHNMYLWQIDERRATFQAHLVLVSSAHDATTRSAVRQLLRDDFQIEQVTLETESAGAECINPATIGGDCT</sequence>
<dbReference type="EMBL" id="SMZO01000014">
    <property type="protein sequence ID" value="TDL89063.1"/>
    <property type="molecule type" value="Genomic_DNA"/>
</dbReference>
<dbReference type="Pfam" id="PF01545">
    <property type="entry name" value="Cation_efflux"/>
    <property type="match status" value="1"/>
</dbReference>
<evidence type="ECO:0000256" key="9">
    <source>
        <dbReference type="SAM" id="Phobius"/>
    </source>
</evidence>
<dbReference type="InterPro" id="IPR058533">
    <property type="entry name" value="Cation_efflux_TM"/>
</dbReference>
<dbReference type="Gene3D" id="1.20.1510.10">
    <property type="entry name" value="Cation efflux protein transmembrane domain"/>
    <property type="match status" value="1"/>
</dbReference>
<dbReference type="AlphaFoldDB" id="A0A4R6B379"/>
<dbReference type="GO" id="GO:0005385">
    <property type="term" value="F:zinc ion transmembrane transporter activity"/>
    <property type="evidence" value="ECO:0007669"/>
    <property type="project" value="TreeGrafter"/>
</dbReference>
<dbReference type="InterPro" id="IPR050681">
    <property type="entry name" value="CDF/SLC30A"/>
</dbReference>
<accession>A0A4R6B379</accession>
<keyword evidence="5" id="KW-0864">Zinc transport</keyword>
<dbReference type="GO" id="GO:0005886">
    <property type="term" value="C:plasma membrane"/>
    <property type="evidence" value="ECO:0007669"/>
    <property type="project" value="TreeGrafter"/>
</dbReference>
<evidence type="ECO:0000256" key="1">
    <source>
        <dbReference type="ARBA" id="ARBA00004141"/>
    </source>
</evidence>
<protein>
    <submittedName>
        <fullName evidence="12">Cation transporter</fullName>
    </submittedName>
</protein>
<keyword evidence="8 9" id="KW-0472">Membrane</keyword>
<comment type="caution">
    <text evidence="12">The sequence shown here is derived from an EMBL/GenBank/DDBJ whole genome shotgun (WGS) entry which is preliminary data.</text>
</comment>
<comment type="subcellular location">
    <subcellularLocation>
        <location evidence="1">Membrane</location>
        <topology evidence="1">Multi-pass membrane protein</topology>
    </subcellularLocation>
</comment>
<keyword evidence="7" id="KW-0406">Ion transport</keyword>
<organism evidence="12 13">
    <name type="scientific">Meridianimarinicoccus aquatilis</name>
    <dbReference type="NCBI Taxonomy" id="2552766"/>
    <lineage>
        <taxon>Bacteria</taxon>
        <taxon>Pseudomonadati</taxon>
        <taxon>Pseudomonadota</taxon>
        <taxon>Alphaproteobacteria</taxon>
        <taxon>Rhodobacterales</taxon>
        <taxon>Paracoccaceae</taxon>
        <taxon>Meridianimarinicoccus</taxon>
    </lineage>
</organism>
<feature type="domain" description="Cation efflux protein transmembrane" evidence="10">
    <location>
        <begin position="30"/>
        <end position="218"/>
    </location>
</feature>
<dbReference type="OrthoDB" id="9809646at2"/>
<dbReference type="Proteomes" id="UP000294562">
    <property type="component" value="Unassembled WGS sequence"/>
</dbReference>
<comment type="similarity">
    <text evidence="2">Belongs to the cation diffusion facilitator (CDF) transporter (TC 2.A.4) family. SLC30A subfamily.</text>
</comment>
<feature type="domain" description="Cation efflux protein cytoplasmic" evidence="11">
    <location>
        <begin position="222"/>
        <end position="295"/>
    </location>
</feature>
<evidence type="ECO:0000256" key="2">
    <source>
        <dbReference type="ARBA" id="ARBA00008873"/>
    </source>
</evidence>
<dbReference type="NCBIfam" id="TIGR01297">
    <property type="entry name" value="CDF"/>
    <property type="match status" value="1"/>
</dbReference>
<keyword evidence="3" id="KW-0813">Transport</keyword>
<dbReference type="InterPro" id="IPR036837">
    <property type="entry name" value="Cation_efflux_CTD_sf"/>
</dbReference>
<evidence type="ECO:0000259" key="11">
    <source>
        <dbReference type="Pfam" id="PF16916"/>
    </source>
</evidence>
<dbReference type="SUPFAM" id="SSF161111">
    <property type="entry name" value="Cation efflux protein transmembrane domain-like"/>
    <property type="match status" value="1"/>
</dbReference>
<feature type="transmembrane region" description="Helical" evidence="9">
    <location>
        <begin position="94"/>
        <end position="113"/>
    </location>
</feature>
<reference evidence="12 13" key="1">
    <citation type="submission" date="2019-03" db="EMBL/GenBank/DDBJ databases">
        <title>Rhodobacteraceae bacterium SM1902, a new member of the family Rhodobacteraceae isolated from Yantai.</title>
        <authorList>
            <person name="Sun Y."/>
        </authorList>
    </citation>
    <scope>NUCLEOTIDE SEQUENCE [LARGE SCALE GENOMIC DNA]</scope>
    <source>
        <strain evidence="12 13">SM1902</strain>
    </source>
</reference>
<evidence type="ECO:0000256" key="3">
    <source>
        <dbReference type="ARBA" id="ARBA00022448"/>
    </source>
</evidence>
<evidence type="ECO:0000256" key="7">
    <source>
        <dbReference type="ARBA" id="ARBA00023065"/>
    </source>
</evidence>
<evidence type="ECO:0000313" key="12">
    <source>
        <dbReference type="EMBL" id="TDL89063.1"/>
    </source>
</evidence>
<dbReference type="SUPFAM" id="SSF160240">
    <property type="entry name" value="Cation efflux protein cytoplasmic domain-like"/>
    <property type="match status" value="1"/>
</dbReference>
<keyword evidence="6 9" id="KW-1133">Transmembrane helix</keyword>
<dbReference type="InterPro" id="IPR002524">
    <property type="entry name" value="Cation_efflux"/>
</dbReference>
<dbReference type="PANTHER" id="PTHR11562">
    <property type="entry name" value="CATION EFFLUX PROTEIN/ ZINC TRANSPORTER"/>
    <property type="match status" value="1"/>
</dbReference>
<name>A0A4R6B379_9RHOB</name>
<feature type="transmembrane region" description="Helical" evidence="9">
    <location>
        <begin position="161"/>
        <end position="183"/>
    </location>
</feature>